<accession>A0A8H3IJ26</accession>
<keyword evidence="6" id="KW-0659">Purine metabolism</keyword>
<comment type="similarity">
    <text evidence="3">Belongs to the transthyretin family. 5-hydroxyisourate hydrolase subfamily.</text>
</comment>
<keyword evidence="10" id="KW-1185">Reference proteome</keyword>
<dbReference type="Gene3D" id="2.60.40.180">
    <property type="entry name" value="Transthyretin/hydroxyisourate hydrolase domain"/>
    <property type="match status" value="1"/>
</dbReference>
<gene>
    <name evidence="9" type="ORF">GOMPHAMPRED_001246</name>
</gene>
<name>A0A8H3IJ26_9LECA</name>
<protein>
    <recommendedName>
        <fullName evidence="5">hydroxyisourate hydrolase</fullName>
        <ecNumber evidence="5">3.5.2.17</ecNumber>
    </recommendedName>
</protein>
<comment type="function">
    <text evidence="2">Catalyzes the hydrolysis of 5-hydroxyisourate (HIU) to 2-oxo-4-hydroxy-4-carboxy-5-ureidoimidazoline (OHCU).</text>
</comment>
<evidence type="ECO:0000256" key="1">
    <source>
        <dbReference type="ARBA" id="ARBA00001043"/>
    </source>
</evidence>
<dbReference type="EC" id="3.5.2.17" evidence="5"/>
<evidence type="ECO:0000256" key="3">
    <source>
        <dbReference type="ARBA" id="ARBA00009850"/>
    </source>
</evidence>
<dbReference type="NCBIfam" id="TIGR02962">
    <property type="entry name" value="hdxy_isourate"/>
    <property type="match status" value="1"/>
</dbReference>
<evidence type="ECO:0000259" key="8">
    <source>
        <dbReference type="Pfam" id="PF00576"/>
    </source>
</evidence>
<evidence type="ECO:0000256" key="4">
    <source>
        <dbReference type="ARBA" id="ARBA00011881"/>
    </source>
</evidence>
<dbReference type="PROSITE" id="PS00768">
    <property type="entry name" value="TRANSTHYRETIN_1"/>
    <property type="match status" value="1"/>
</dbReference>
<feature type="domain" description="Transthyretin/hydroxyisourate hydrolase" evidence="8">
    <location>
        <begin position="9"/>
        <end position="165"/>
    </location>
</feature>
<dbReference type="Pfam" id="PF00576">
    <property type="entry name" value="Transthyretin"/>
    <property type="match status" value="1"/>
</dbReference>
<dbReference type="PANTHER" id="PTHR10395">
    <property type="entry name" value="URICASE AND TRANSTHYRETIN-RELATED"/>
    <property type="match status" value="1"/>
</dbReference>
<dbReference type="EMBL" id="CAJPDQ010000012">
    <property type="protein sequence ID" value="CAF9917405.1"/>
    <property type="molecule type" value="Genomic_DNA"/>
</dbReference>
<evidence type="ECO:0000313" key="9">
    <source>
        <dbReference type="EMBL" id="CAF9917405.1"/>
    </source>
</evidence>
<dbReference type="InterPro" id="IPR014306">
    <property type="entry name" value="Hydroxyisourate_hydrolase"/>
</dbReference>
<evidence type="ECO:0000256" key="6">
    <source>
        <dbReference type="ARBA" id="ARBA00022631"/>
    </source>
</evidence>
<dbReference type="AlphaFoldDB" id="A0A8H3IJ26"/>
<dbReference type="Proteomes" id="UP000664169">
    <property type="component" value="Unassembled WGS sequence"/>
</dbReference>
<dbReference type="InterPro" id="IPR036817">
    <property type="entry name" value="Transthyretin/HIU_hydrolase_sf"/>
</dbReference>
<evidence type="ECO:0000256" key="5">
    <source>
        <dbReference type="ARBA" id="ARBA00012609"/>
    </source>
</evidence>
<evidence type="ECO:0000313" key="10">
    <source>
        <dbReference type="Proteomes" id="UP000664169"/>
    </source>
</evidence>
<dbReference type="PANTHER" id="PTHR10395:SF7">
    <property type="entry name" value="5-HYDROXYISOURATE HYDROLASE"/>
    <property type="match status" value="1"/>
</dbReference>
<sequence>MTSPTKALITTHILDQTTGRPAAGVQVHLHSNGEGNKSSIHVAAHTDADGRIGQWTEVLSSPQRNATEYLATEHLSMEHLATGSSSSSKADSAEDLDANTLIAQRISEQAEPQTWRLVFHTGKYFNNKTFWPVVELVVLIDSKDERGHWHVPLLLGPFGYTTYRGS</sequence>
<dbReference type="InterPro" id="IPR023416">
    <property type="entry name" value="Transthyretin/HIU_hydrolase_d"/>
</dbReference>
<comment type="subunit">
    <text evidence="4">Homotetramer.</text>
</comment>
<reference evidence="9" key="1">
    <citation type="submission" date="2021-03" db="EMBL/GenBank/DDBJ databases">
        <authorList>
            <person name="Tagirdzhanova G."/>
        </authorList>
    </citation>
    <scope>NUCLEOTIDE SEQUENCE</scope>
</reference>
<dbReference type="SUPFAM" id="SSF49472">
    <property type="entry name" value="Transthyretin (synonym: prealbumin)"/>
    <property type="match status" value="1"/>
</dbReference>
<comment type="catalytic activity">
    <reaction evidence="1">
        <text>5-hydroxyisourate + H2O = 5-hydroxy-2-oxo-4-ureido-2,5-dihydro-1H-imidazole-5-carboxylate + H(+)</text>
        <dbReference type="Rhea" id="RHEA:23736"/>
        <dbReference type="ChEBI" id="CHEBI:15377"/>
        <dbReference type="ChEBI" id="CHEBI:15378"/>
        <dbReference type="ChEBI" id="CHEBI:18072"/>
        <dbReference type="ChEBI" id="CHEBI:58639"/>
        <dbReference type="EC" id="3.5.2.17"/>
    </reaction>
</comment>
<evidence type="ECO:0000256" key="2">
    <source>
        <dbReference type="ARBA" id="ARBA00002704"/>
    </source>
</evidence>
<proteinExistence type="inferred from homology"/>
<comment type="caution">
    <text evidence="9">The sequence shown here is derived from an EMBL/GenBank/DDBJ whole genome shotgun (WGS) entry which is preliminary data.</text>
</comment>
<dbReference type="GO" id="GO:0006144">
    <property type="term" value="P:purine nucleobase metabolic process"/>
    <property type="evidence" value="ECO:0007669"/>
    <property type="project" value="UniProtKB-KW"/>
</dbReference>
<keyword evidence="7" id="KW-0378">Hydrolase</keyword>
<evidence type="ECO:0000256" key="7">
    <source>
        <dbReference type="ARBA" id="ARBA00022801"/>
    </source>
</evidence>
<dbReference type="OrthoDB" id="10265230at2759"/>
<dbReference type="InterPro" id="IPR023418">
    <property type="entry name" value="Thyroxine_BS"/>
</dbReference>
<organism evidence="9 10">
    <name type="scientific">Gomphillus americanus</name>
    <dbReference type="NCBI Taxonomy" id="1940652"/>
    <lineage>
        <taxon>Eukaryota</taxon>
        <taxon>Fungi</taxon>
        <taxon>Dikarya</taxon>
        <taxon>Ascomycota</taxon>
        <taxon>Pezizomycotina</taxon>
        <taxon>Lecanoromycetes</taxon>
        <taxon>OSLEUM clade</taxon>
        <taxon>Ostropomycetidae</taxon>
        <taxon>Ostropales</taxon>
        <taxon>Graphidaceae</taxon>
        <taxon>Gomphilloideae</taxon>
        <taxon>Gomphillus</taxon>
    </lineage>
</organism>
<dbReference type="GO" id="GO:0033971">
    <property type="term" value="F:hydroxyisourate hydrolase activity"/>
    <property type="evidence" value="ECO:0007669"/>
    <property type="project" value="UniProtKB-EC"/>
</dbReference>